<dbReference type="PROSITE" id="PS50113">
    <property type="entry name" value="PAC"/>
    <property type="match status" value="1"/>
</dbReference>
<dbReference type="InterPro" id="IPR035965">
    <property type="entry name" value="PAS-like_dom_sf"/>
</dbReference>
<evidence type="ECO:0000259" key="1">
    <source>
        <dbReference type="PROSITE" id="PS50112"/>
    </source>
</evidence>
<dbReference type="PANTHER" id="PTHR44757">
    <property type="entry name" value="DIGUANYLATE CYCLASE DGCP"/>
    <property type="match status" value="1"/>
</dbReference>
<dbReference type="SMART" id="SM00091">
    <property type="entry name" value="PAS"/>
    <property type="match status" value="1"/>
</dbReference>
<dbReference type="Pfam" id="PF00990">
    <property type="entry name" value="GGDEF"/>
    <property type="match status" value="1"/>
</dbReference>
<sequence length="761" mass="85180">MTVNKQQSGSDLVLPIGKALASVGGGLGKPGCVHDDTFRRAFQALLSVSEPSQSIDTFLAKCVEQISVAYGSRYAFIGKVQDLNDRSHIETISCFVDGELTSNMVYPLCGSPCQEVLQKGELYVDEGLCARYPDDELLQDMGLASYYGSVLKDSQGTAIGLVVICDTEPLDLNDWNLPLLRLFAERISHEIERELIEQELRLSSSVFQNSHDIAVIVQNDWKIIKANRTFETMTGWSESDAQGQHIFLLRSDREDDEFYRALTIQLLKTGFWSGELWVKPKNGKIFPVDCTIKGVVDPSTGENKHYIMIFSDISERKYAEERINRLAYYDAGTDLPNRTHFQDELKKVLSQQRDKSARFSVMFMDLDGFKAVNDRMGHAAGDQLLREVADRLRALPGRNAFAARLGGDEFGILVRYSDRNSSIVLTSDQIANQIISAIGHPYEIEGEPVRISASIGVALYPDHGEESKTLLRNADLATYYAKSEGRNRVEFFHDALCEKADCEAAMMALMHKGLREDQFFMVYQSKHSANDERVVGAEALMRWRLDDGTMISPGQFIPVAEETGQICELGQFALRSVFEQLVAWEGLEGAPERVSINLSGRQLMSPIFLSRLEDMVKETGVNTKRVELEITETWLMEDPDHSARLLKALKNLGFSLSIDDFGVAYSSMNYLRHFPVDVIKIDQSFVRDVMSDKSLVAIISAIIAMGHSLDLKVLAEGVENRDQLELLRALGCDEIQGYYFSRPVEADRLKFVHSVAAALSA</sequence>
<dbReference type="InterPro" id="IPR035919">
    <property type="entry name" value="EAL_sf"/>
</dbReference>
<evidence type="ECO:0000259" key="2">
    <source>
        <dbReference type="PROSITE" id="PS50113"/>
    </source>
</evidence>
<dbReference type="SUPFAM" id="SSF55781">
    <property type="entry name" value="GAF domain-like"/>
    <property type="match status" value="1"/>
</dbReference>
<evidence type="ECO:0000259" key="3">
    <source>
        <dbReference type="PROSITE" id="PS50883"/>
    </source>
</evidence>
<organism evidence="5 6">
    <name type="scientific">Cohaesibacter gelatinilyticus</name>
    <dbReference type="NCBI Taxonomy" id="372072"/>
    <lineage>
        <taxon>Bacteria</taxon>
        <taxon>Pseudomonadati</taxon>
        <taxon>Pseudomonadota</taxon>
        <taxon>Alphaproteobacteria</taxon>
        <taxon>Hyphomicrobiales</taxon>
        <taxon>Cohaesibacteraceae</taxon>
    </lineage>
</organism>
<feature type="domain" description="PAS" evidence="1">
    <location>
        <begin position="199"/>
        <end position="270"/>
    </location>
</feature>
<feature type="domain" description="PAC" evidence="2">
    <location>
        <begin position="272"/>
        <end position="325"/>
    </location>
</feature>
<dbReference type="SUPFAM" id="SSF55785">
    <property type="entry name" value="PYP-like sensor domain (PAS domain)"/>
    <property type="match status" value="1"/>
</dbReference>
<dbReference type="AlphaFoldDB" id="A0A285PLY5"/>
<dbReference type="CDD" id="cd00130">
    <property type="entry name" value="PAS"/>
    <property type="match status" value="1"/>
</dbReference>
<dbReference type="OrthoDB" id="9814202at2"/>
<dbReference type="SUPFAM" id="SSF141868">
    <property type="entry name" value="EAL domain-like"/>
    <property type="match status" value="1"/>
</dbReference>
<dbReference type="SMART" id="SM00267">
    <property type="entry name" value="GGDEF"/>
    <property type="match status" value="1"/>
</dbReference>
<dbReference type="NCBIfam" id="TIGR00254">
    <property type="entry name" value="GGDEF"/>
    <property type="match status" value="1"/>
</dbReference>
<dbReference type="Gene3D" id="3.30.450.40">
    <property type="match status" value="1"/>
</dbReference>
<dbReference type="Gene3D" id="3.20.20.450">
    <property type="entry name" value="EAL domain"/>
    <property type="match status" value="1"/>
</dbReference>
<dbReference type="Gene3D" id="3.30.450.20">
    <property type="entry name" value="PAS domain"/>
    <property type="match status" value="1"/>
</dbReference>
<dbReference type="SMART" id="SM00065">
    <property type="entry name" value="GAF"/>
    <property type="match status" value="1"/>
</dbReference>
<dbReference type="Pfam" id="PF00563">
    <property type="entry name" value="EAL"/>
    <property type="match status" value="1"/>
</dbReference>
<evidence type="ECO:0000259" key="4">
    <source>
        <dbReference type="PROSITE" id="PS50887"/>
    </source>
</evidence>
<gene>
    <name evidence="5" type="ORF">SAMN06265368_4253</name>
</gene>
<dbReference type="InterPro" id="IPR029787">
    <property type="entry name" value="Nucleotide_cyclase"/>
</dbReference>
<dbReference type="CDD" id="cd01948">
    <property type="entry name" value="EAL"/>
    <property type="match status" value="1"/>
</dbReference>
<dbReference type="PANTHER" id="PTHR44757:SF2">
    <property type="entry name" value="BIOFILM ARCHITECTURE MAINTENANCE PROTEIN MBAA"/>
    <property type="match status" value="1"/>
</dbReference>
<dbReference type="SUPFAM" id="SSF55073">
    <property type="entry name" value="Nucleotide cyclase"/>
    <property type="match status" value="1"/>
</dbReference>
<dbReference type="Proteomes" id="UP000219439">
    <property type="component" value="Unassembled WGS sequence"/>
</dbReference>
<protein>
    <submittedName>
        <fullName evidence="5">PAS domain S-box-containing protein/diguanylate cyclase (GGDEF) domain-containing protein</fullName>
    </submittedName>
</protein>
<accession>A0A285PLY5</accession>
<dbReference type="InterPro" id="IPR052155">
    <property type="entry name" value="Biofilm_reg_signaling"/>
</dbReference>
<feature type="domain" description="GGDEF" evidence="4">
    <location>
        <begin position="357"/>
        <end position="494"/>
    </location>
</feature>
<dbReference type="Pfam" id="PF13426">
    <property type="entry name" value="PAS_9"/>
    <property type="match status" value="1"/>
</dbReference>
<reference evidence="5 6" key="1">
    <citation type="submission" date="2017-09" db="EMBL/GenBank/DDBJ databases">
        <authorList>
            <person name="Ehlers B."/>
            <person name="Leendertz F.H."/>
        </authorList>
    </citation>
    <scope>NUCLEOTIDE SEQUENCE [LARGE SCALE GENOMIC DNA]</scope>
    <source>
        <strain evidence="5 6">DSM 18289</strain>
    </source>
</reference>
<dbReference type="InterPro" id="IPR001633">
    <property type="entry name" value="EAL_dom"/>
</dbReference>
<dbReference type="InterPro" id="IPR003018">
    <property type="entry name" value="GAF"/>
</dbReference>
<dbReference type="InterPro" id="IPR000014">
    <property type="entry name" value="PAS"/>
</dbReference>
<dbReference type="NCBIfam" id="TIGR00229">
    <property type="entry name" value="sensory_box"/>
    <property type="match status" value="1"/>
</dbReference>
<dbReference type="PROSITE" id="PS50883">
    <property type="entry name" value="EAL"/>
    <property type="match status" value="1"/>
</dbReference>
<proteinExistence type="predicted"/>
<dbReference type="PROSITE" id="PS50112">
    <property type="entry name" value="PAS"/>
    <property type="match status" value="1"/>
</dbReference>
<dbReference type="SMART" id="SM00052">
    <property type="entry name" value="EAL"/>
    <property type="match status" value="1"/>
</dbReference>
<name>A0A285PLY5_9HYPH</name>
<dbReference type="CDD" id="cd01949">
    <property type="entry name" value="GGDEF"/>
    <property type="match status" value="1"/>
</dbReference>
<dbReference type="Gene3D" id="3.30.70.270">
    <property type="match status" value="1"/>
</dbReference>
<evidence type="ECO:0000313" key="5">
    <source>
        <dbReference type="EMBL" id="SNZ21136.1"/>
    </source>
</evidence>
<dbReference type="RefSeq" id="WP_097155522.1">
    <property type="nucleotide sequence ID" value="NZ_OBEL01000007.1"/>
</dbReference>
<dbReference type="InterPro" id="IPR000160">
    <property type="entry name" value="GGDEF_dom"/>
</dbReference>
<dbReference type="InterPro" id="IPR043128">
    <property type="entry name" value="Rev_trsase/Diguanyl_cyclase"/>
</dbReference>
<feature type="domain" description="EAL" evidence="3">
    <location>
        <begin position="503"/>
        <end position="757"/>
    </location>
</feature>
<dbReference type="PROSITE" id="PS50887">
    <property type="entry name" value="GGDEF"/>
    <property type="match status" value="1"/>
</dbReference>
<keyword evidence="6" id="KW-1185">Reference proteome</keyword>
<dbReference type="EMBL" id="OBEL01000007">
    <property type="protein sequence ID" value="SNZ21136.1"/>
    <property type="molecule type" value="Genomic_DNA"/>
</dbReference>
<evidence type="ECO:0000313" key="6">
    <source>
        <dbReference type="Proteomes" id="UP000219439"/>
    </source>
</evidence>
<dbReference type="InterPro" id="IPR000700">
    <property type="entry name" value="PAS-assoc_C"/>
</dbReference>
<dbReference type="InterPro" id="IPR029016">
    <property type="entry name" value="GAF-like_dom_sf"/>
</dbReference>